<dbReference type="EMBL" id="JAPHQB010000007">
    <property type="protein sequence ID" value="MCX2801323.1"/>
    <property type="molecule type" value="Genomic_DNA"/>
</dbReference>
<proteinExistence type="predicted"/>
<accession>A0AB35HW82</accession>
<evidence type="ECO:0000313" key="3">
    <source>
        <dbReference type="EMBL" id="MCX2801323.1"/>
    </source>
</evidence>
<dbReference type="PANTHER" id="PTHR35812:SF1">
    <property type="entry name" value="LIPOPROTEIN"/>
    <property type="match status" value="1"/>
</dbReference>
<evidence type="ECO:0000256" key="1">
    <source>
        <dbReference type="SAM" id="SignalP"/>
    </source>
</evidence>
<evidence type="ECO:0000259" key="2">
    <source>
        <dbReference type="Pfam" id="PF07603"/>
    </source>
</evidence>
<dbReference type="AlphaFoldDB" id="A0AB35HW82"/>
<protein>
    <submittedName>
        <fullName evidence="3">DUF1566 domain-containing protein</fullName>
    </submittedName>
</protein>
<evidence type="ECO:0000313" key="4">
    <source>
        <dbReference type="Proteomes" id="UP001209730"/>
    </source>
</evidence>
<comment type="caution">
    <text evidence="3">The sequence shown here is derived from an EMBL/GenBank/DDBJ whole genome shotgun (WGS) entry which is preliminary data.</text>
</comment>
<dbReference type="Pfam" id="PF07603">
    <property type="entry name" value="Lcl_C"/>
    <property type="match status" value="1"/>
</dbReference>
<dbReference type="RefSeq" id="WP_266044201.1">
    <property type="nucleotide sequence ID" value="NZ_CP130317.1"/>
</dbReference>
<organism evidence="3 4">
    <name type="scientific">Microbulbifer thermotolerans</name>
    <dbReference type="NCBI Taxonomy" id="252514"/>
    <lineage>
        <taxon>Bacteria</taxon>
        <taxon>Pseudomonadati</taxon>
        <taxon>Pseudomonadota</taxon>
        <taxon>Gammaproteobacteria</taxon>
        <taxon>Cellvibrionales</taxon>
        <taxon>Microbulbiferaceae</taxon>
        <taxon>Microbulbifer</taxon>
    </lineage>
</organism>
<keyword evidence="1" id="KW-0732">Signal</keyword>
<dbReference type="PANTHER" id="PTHR35812">
    <property type="entry name" value="LIPOPROTEIN"/>
    <property type="match status" value="1"/>
</dbReference>
<sequence>MITAARNTFLLLLLATPLQALCAQQCKPGQIIATAPAARFEQRDDGTVIDKKLGLMWRTCVEGMSGKNCEDGEALTLNWAGALAYVPTFNREGGFAGHQDWRLPNIRELSSLVELQCTAPAINTAVFPNATSAGVWSSSPAKFHMHYSWYVDFDSGAFTYGERTQLKALRLVRDIQ</sequence>
<feature type="chain" id="PRO_5044287079" evidence="1">
    <location>
        <begin position="21"/>
        <end position="176"/>
    </location>
</feature>
<dbReference type="InterPro" id="IPR011460">
    <property type="entry name" value="Lcl_C"/>
</dbReference>
<dbReference type="Proteomes" id="UP001209730">
    <property type="component" value="Unassembled WGS sequence"/>
</dbReference>
<feature type="domain" description="Lcl C-terminal" evidence="2">
    <location>
        <begin position="46"/>
        <end position="173"/>
    </location>
</feature>
<reference evidence="3" key="1">
    <citation type="submission" date="2022-11" db="EMBL/GenBank/DDBJ databases">
        <title>Chitin-degrading and fungicidal potential of chitinolytic bacterial strains from marine environment of the Pacific Ocean regions.</title>
        <authorList>
            <person name="Pentekhina I."/>
            <person name="Nedashkovskaya O."/>
            <person name="Seitkalieva A."/>
            <person name="Podvolotskaya A."/>
            <person name="Tekutyeva L."/>
            <person name="Balabanova L."/>
        </authorList>
    </citation>
    <scope>NUCLEOTIDE SEQUENCE</scope>
    <source>
        <strain evidence="3">KMM 6838</strain>
    </source>
</reference>
<gene>
    <name evidence="3" type="ORF">OQJ68_05905</name>
</gene>
<feature type="signal peptide" evidence="1">
    <location>
        <begin position="1"/>
        <end position="20"/>
    </location>
</feature>
<name>A0AB35HW82_MICTH</name>